<keyword evidence="1" id="KW-0472">Membrane</keyword>
<keyword evidence="6" id="KW-1185">Reference proteome</keyword>
<evidence type="ECO:0000313" key="8">
    <source>
        <dbReference type="Proteomes" id="UP000525686"/>
    </source>
</evidence>
<evidence type="ECO:0000313" key="3">
    <source>
        <dbReference type="EMBL" id="MBB1256763.1"/>
    </source>
</evidence>
<feature type="transmembrane region" description="Helical" evidence="1">
    <location>
        <begin position="121"/>
        <end position="142"/>
    </location>
</feature>
<comment type="caution">
    <text evidence="5">The sequence shown here is derived from an EMBL/GenBank/DDBJ whole genome shotgun (WGS) entry which is preliminary data.</text>
</comment>
<dbReference type="Pfam" id="PF12158">
    <property type="entry name" value="DUF3592"/>
    <property type="match status" value="1"/>
</dbReference>
<dbReference type="Proteomes" id="UP000517765">
    <property type="component" value="Unassembled WGS sequence"/>
</dbReference>
<dbReference type="InterPro" id="IPR021994">
    <property type="entry name" value="DUF3592"/>
</dbReference>
<dbReference type="Proteomes" id="UP000525686">
    <property type="component" value="Unassembled WGS sequence"/>
</dbReference>
<organism evidence="5 6">
    <name type="scientific">Streptomyces alkaliterrae</name>
    <dbReference type="NCBI Taxonomy" id="2213162"/>
    <lineage>
        <taxon>Bacteria</taxon>
        <taxon>Bacillati</taxon>
        <taxon>Actinomycetota</taxon>
        <taxon>Actinomycetes</taxon>
        <taxon>Kitasatosporales</taxon>
        <taxon>Streptomycetaceae</taxon>
        <taxon>Streptomyces</taxon>
    </lineage>
</organism>
<gene>
    <name evidence="5" type="ORF">FNX44_025535</name>
    <name evidence="3" type="ORF">H3146_25955</name>
    <name evidence="4" type="ORF">H3147_21735</name>
</gene>
<name>A0A5P0YXY3_9ACTN</name>
<evidence type="ECO:0000313" key="5">
    <source>
        <dbReference type="EMBL" id="MQS05146.1"/>
    </source>
</evidence>
<keyword evidence="1" id="KW-0812">Transmembrane</keyword>
<feature type="transmembrane region" description="Helical" evidence="1">
    <location>
        <begin position="6"/>
        <end position="24"/>
    </location>
</feature>
<reference evidence="7 8" key="2">
    <citation type="submission" date="2020-05" db="EMBL/GenBank/DDBJ databases">
        <title>Classification of alakaliphilic streptomycetes isolated from an alkaline soil next to Lonar Crater, India and a proposal for the recognition of Streptomyces alkaliterrae sp. nov.</title>
        <authorList>
            <person name="Golinska P."/>
        </authorList>
    </citation>
    <scope>NUCLEOTIDE SEQUENCE [LARGE SCALE GENOMIC DNA]</scope>
    <source>
        <strain evidence="8">OF3</strain>
        <strain evidence="7">OF8</strain>
    </source>
</reference>
<sequence>MEFLFYVIPMLIGGVALFIGYRVLGRSLQLRRAWSSGLVAQGRCVRTYTTTHGYDDNRVSTTLHHVYEFTTADGRSVRFEEPGGSALTVEGDVVPVRYAAERPEHATAQAVRPGLNAATTAATLVFVGVMVVFCLFFVTTFATEFGGGMP</sequence>
<dbReference type="EMBL" id="JABJWZ010000450">
    <property type="protein sequence ID" value="MBB1256763.1"/>
    <property type="molecule type" value="Genomic_DNA"/>
</dbReference>
<dbReference type="EMBL" id="VJYK02000448">
    <property type="protein sequence ID" value="MQS05146.1"/>
    <property type="molecule type" value="Genomic_DNA"/>
</dbReference>
<accession>A0A5P0YXY3</accession>
<evidence type="ECO:0000259" key="2">
    <source>
        <dbReference type="Pfam" id="PF12158"/>
    </source>
</evidence>
<dbReference type="OrthoDB" id="4221100at2"/>
<dbReference type="RefSeq" id="WP_143651327.1">
    <property type="nucleotide sequence ID" value="NZ_JABJWZ010000450.1"/>
</dbReference>
<dbReference type="Proteomes" id="UP000320857">
    <property type="component" value="Unassembled WGS sequence"/>
</dbReference>
<reference evidence="3" key="3">
    <citation type="journal article" name="Syst. Appl. Microbiol.">
        <title>Streptomyces alkaliterrae sp. nov., isolated from an alkaline soil, and emended descriptions of Streptomyces alkaliphilus, Streptomyces calidiresistens and Streptomyces durbertensis.</title>
        <authorList>
            <person name="Swiecimska M."/>
            <person name="Golinska P."/>
            <person name="Nouioui I."/>
            <person name="Wypij M."/>
            <person name="Rai M."/>
            <person name="Sangal V."/>
            <person name="Goodfellow M."/>
        </authorList>
    </citation>
    <scope>NUCLEOTIDE SEQUENCE</scope>
    <source>
        <strain evidence="3">OF3</strain>
        <strain evidence="4">OF8</strain>
    </source>
</reference>
<feature type="domain" description="DUF3592" evidence="2">
    <location>
        <begin position="41"/>
        <end position="107"/>
    </location>
</feature>
<protein>
    <submittedName>
        <fullName evidence="5">DUF3592 domain-containing protein</fullName>
    </submittedName>
</protein>
<evidence type="ECO:0000313" key="6">
    <source>
        <dbReference type="Proteomes" id="UP000320857"/>
    </source>
</evidence>
<keyword evidence="1" id="KW-1133">Transmembrane helix</keyword>
<reference evidence="5 6" key="1">
    <citation type="submission" date="2019-10" db="EMBL/GenBank/DDBJ databases">
        <title>Streptomyces sp. nov., a novel actinobacterium isolated from alkaline environment.</title>
        <authorList>
            <person name="Golinska P."/>
        </authorList>
    </citation>
    <scope>NUCLEOTIDE SEQUENCE [LARGE SCALE GENOMIC DNA]</scope>
    <source>
        <strain evidence="5 6">OF1</strain>
    </source>
</reference>
<evidence type="ECO:0000313" key="4">
    <source>
        <dbReference type="EMBL" id="MBB1261410.1"/>
    </source>
</evidence>
<dbReference type="AlphaFoldDB" id="A0A5P0YXY3"/>
<dbReference type="EMBL" id="JABJXA010000170">
    <property type="protein sequence ID" value="MBB1261410.1"/>
    <property type="molecule type" value="Genomic_DNA"/>
</dbReference>
<proteinExistence type="predicted"/>
<evidence type="ECO:0000256" key="1">
    <source>
        <dbReference type="SAM" id="Phobius"/>
    </source>
</evidence>
<evidence type="ECO:0000313" key="7">
    <source>
        <dbReference type="Proteomes" id="UP000517765"/>
    </source>
</evidence>